<evidence type="ECO:0000256" key="9">
    <source>
        <dbReference type="ARBA" id="ARBA00070285"/>
    </source>
</evidence>
<evidence type="ECO:0000259" key="12">
    <source>
        <dbReference type="Pfam" id="PF23021"/>
    </source>
</evidence>
<protein>
    <recommendedName>
        <fullName evidence="9">PGAP2-interacting protein</fullName>
    </recommendedName>
    <alternativeName>
        <fullName evidence="10">Cell wall biogenesis protein 43 C-terminal homolog</fullName>
    </alternativeName>
</protein>
<dbReference type="PANTHER" id="PTHR14859">
    <property type="entry name" value="CALCOFLUOR WHITE HYPERSENSITIVE PROTEIN PRECURSOR"/>
    <property type="match status" value="1"/>
</dbReference>
<dbReference type="InterPro" id="IPR053912">
    <property type="entry name" value="PGAP2IP_TM_1nd"/>
</dbReference>
<evidence type="ECO:0000256" key="7">
    <source>
        <dbReference type="ARBA" id="ARBA00060979"/>
    </source>
</evidence>
<dbReference type="EMBL" id="KB308963">
    <property type="protein sequence ID" value="ELT95898.1"/>
    <property type="molecule type" value="Genomic_DNA"/>
</dbReference>
<evidence type="ECO:0000256" key="10">
    <source>
        <dbReference type="ARBA" id="ARBA00083370"/>
    </source>
</evidence>
<evidence type="ECO:0000256" key="2">
    <source>
        <dbReference type="ARBA" id="ARBA00022692"/>
    </source>
</evidence>
<dbReference type="HOGENOM" id="CLU_009808_1_0_1"/>
<evidence type="ECO:0000313" key="15">
    <source>
        <dbReference type="EMBL" id="ELT95898.1"/>
    </source>
</evidence>
<comment type="similarity">
    <text evidence="7">Belongs to the PGAP2IP family.</text>
</comment>
<dbReference type="InterPro" id="IPR057315">
    <property type="entry name" value="Exo_endo_phos_PGAP2IP_C"/>
</dbReference>
<feature type="domain" description="PGAP2IP second transmembrane" evidence="12">
    <location>
        <begin position="213"/>
        <end position="262"/>
    </location>
</feature>
<keyword evidence="5" id="KW-0325">Glycoprotein</keyword>
<evidence type="ECO:0000256" key="4">
    <source>
        <dbReference type="ARBA" id="ARBA00023136"/>
    </source>
</evidence>
<feature type="domain" description="PGAP2IP C-terminal nuclease-like" evidence="14">
    <location>
        <begin position="404"/>
        <end position="628"/>
    </location>
</feature>
<feature type="transmembrane region" description="Helical" evidence="11">
    <location>
        <begin position="299"/>
        <end position="322"/>
    </location>
</feature>
<comment type="function">
    <text evidence="6">Involved in lipid remodeling during GPI-anchor maturation.</text>
</comment>
<evidence type="ECO:0000313" key="16">
    <source>
        <dbReference type="EnsemblMetazoa" id="CapteP227654"/>
    </source>
</evidence>
<dbReference type="GO" id="GO:0005783">
    <property type="term" value="C:endoplasmic reticulum"/>
    <property type="evidence" value="ECO:0007669"/>
    <property type="project" value="TreeGrafter"/>
</dbReference>
<sequence length="690" mass="78437">MRGTPRVGSRFKGVYTLLATLLPWKHLNRSKIEQIFNAERYVFWCLFQALAPLIWFYPLNELDITGYEAFALVLFSPVLLTLPTVRCMLTSRPCMAVLRLTSVFCLASVQASDTLSRLMFLCAGCFCLMLILTNTLWSSSEYQRNVTYWGLMLGLFAFIGSRIWFVSFVPVWWNNQSNAVVLAIGVIASISKISQGDDHSPLICVKREEQHGCLAVSAALGSLFYLTHSLFGDVSIVSRWSVTSYPHPGPMPNPWGTCSEACWANNFTIAWGVILASFTISCWRPLVSAVLNCSPVKTILLSMFVWLCEILFSVWTVAYNFVPGGVYTRERTDALMTFVILSIGYGLYKASKMKNTMQIGGDSLPNWKIKLILFLITSVSLAGFIPRNMRQRKDPPLIAHPRAHFSCAIWTFHFGYDNQGWQSLERSAQFLKETGADVITLLESDASKPFLGNNDLAMWLSEELDMYVDFGPSTKDHSWGNLLLSKYPIVKSKHLLLPSPKGELAPAVTATINMTGHLVDFVVTHMGNHEDVLDRALQAKVLARELRRAKNPVVFMGYITSEPESRDYDHILKKGKMHDIDDLDYQRWCEYIFYRDLIRLGYARISHGGLSDTELQIGKFRIPRNHASFEDHFHVTLDVNKIPKRDRFNPIFGNFQFGHNPDDTHLFHMSTPKYFVADPNKKIRNRRISP</sequence>
<comment type="subunit">
    <text evidence="8">Interacts with PGAP2/FRAG1.</text>
</comment>
<dbReference type="InterPro" id="IPR051916">
    <property type="entry name" value="GPI-anchor_lipid_remodeler"/>
</dbReference>
<dbReference type="EnsemblMetazoa" id="CapteT227654">
    <property type="protein sequence ID" value="CapteP227654"/>
    <property type="gene ID" value="CapteG227654"/>
</dbReference>
<feature type="transmembrane region" description="Helical" evidence="11">
    <location>
        <begin position="269"/>
        <end position="287"/>
    </location>
</feature>
<reference evidence="17" key="1">
    <citation type="submission" date="2012-12" db="EMBL/GenBank/DDBJ databases">
        <authorList>
            <person name="Hellsten U."/>
            <person name="Grimwood J."/>
            <person name="Chapman J.A."/>
            <person name="Shapiro H."/>
            <person name="Aerts A."/>
            <person name="Otillar R.P."/>
            <person name="Terry A.Y."/>
            <person name="Boore J.L."/>
            <person name="Simakov O."/>
            <person name="Marletaz F."/>
            <person name="Cho S.-J."/>
            <person name="Edsinger-Gonzales E."/>
            <person name="Havlak P."/>
            <person name="Kuo D.-H."/>
            <person name="Larsson T."/>
            <person name="Lv J."/>
            <person name="Arendt D."/>
            <person name="Savage R."/>
            <person name="Osoegawa K."/>
            <person name="de Jong P."/>
            <person name="Lindberg D.R."/>
            <person name="Seaver E.C."/>
            <person name="Weisblat D.A."/>
            <person name="Putnam N.H."/>
            <person name="Grigoriev I.V."/>
            <person name="Rokhsar D.S."/>
        </authorList>
    </citation>
    <scope>NUCLEOTIDE SEQUENCE</scope>
    <source>
        <strain evidence="17">I ESC-2004</strain>
    </source>
</reference>
<feature type="transmembrane region" description="Helical" evidence="11">
    <location>
        <begin position="146"/>
        <end position="165"/>
    </location>
</feature>
<dbReference type="EMBL" id="AMQN01011584">
    <property type="status" value="NOT_ANNOTATED_CDS"/>
    <property type="molecule type" value="Genomic_DNA"/>
</dbReference>
<dbReference type="InterPro" id="IPR036691">
    <property type="entry name" value="Endo/exonu/phosph_ase_sf"/>
</dbReference>
<evidence type="ECO:0000259" key="14">
    <source>
        <dbReference type="Pfam" id="PF23226"/>
    </source>
</evidence>
<dbReference type="Proteomes" id="UP000014760">
    <property type="component" value="Unassembled WGS sequence"/>
</dbReference>
<evidence type="ECO:0000259" key="13">
    <source>
        <dbReference type="Pfam" id="PF23022"/>
    </source>
</evidence>
<evidence type="ECO:0000256" key="5">
    <source>
        <dbReference type="ARBA" id="ARBA00023180"/>
    </source>
</evidence>
<evidence type="ECO:0000256" key="6">
    <source>
        <dbReference type="ARBA" id="ARBA00058459"/>
    </source>
</evidence>
<dbReference type="FunFam" id="3.60.10.10:FF:000021">
    <property type="entry name" value="PGAP2-interacting protein isoform A"/>
    <property type="match status" value="1"/>
</dbReference>
<organism evidence="15">
    <name type="scientific">Capitella teleta</name>
    <name type="common">Polychaete worm</name>
    <dbReference type="NCBI Taxonomy" id="283909"/>
    <lineage>
        <taxon>Eukaryota</taxon>
        <taxon>Metazoa</taxon>
        <taxon>Spiralia</taxon>
        <taxon>Lophotrochozoa</taxon>
        <taxon>Annelida</taxon>
        <taxon>Polychaeta</taxon>
        <taxon>Sedentaria</taxon>
        <taxon>Scolecida</taxon>
        <taxon>Capitellidae</taxon>
        <taxon>Capitella</taxon>
    </lineage>
</organism>
<dbReference type="InterPro" id="IPR053911">
    <property type="entry name" value="PGAP2IP_TM_2nd"/>
</dbReference>
<dbReference type="STRING" id="283909.R7TPU8"/>
<keyword evidence="2 11" id="KW-0812">Transmembrane</keyword>
<evidence type="ECO:0000313" key="17">
    <source>
        <dbReference type="Proteomes" id="UP000014760"/>
    </source>
</evidence>
<dbReference type="OrthoDB" id="68581at2759"/>
<accession>R7TPU8</accession>
<reference evidence="15 17" key="2">
    <citation type="journal article" date="2013" name="Nature">
        <title>Insights into bilaterian evolution from three spiralian genomes.</title>
        <authorList>
            <person name="Simakov O."/>
            <person name="Marletaz F."/>
            <person name="Cho S.J."/>
            <person name="Edsinger-Gonzales E."/>
            <person name="Havlak P."/>
            <person name="Hellsten U."/>
            <person name="Kuo D.H."/>
            <person name="Larsson T."/>
            <person name="Lv J."/>
            <person name="Arendt D."/>
            <person name="Savage R."/>
            <person name="Osoegawa K."/>
            <person name="de Jong P."/>
            <person name="Grimwood J."/>
            <person name="Chapman J.A."/>
            <person name="Shapiro H."/>
            <person name="Aerts A."/>
            <person name="Otillar R.P."/>
            <person name="Terry A.Y."/>
            <person name="Boore J.L."/>
            <person name="Grigoriev I.V."/>
            <person name="Lindberg D.R."/>
            <person name="Seaver E.C."/>
            <person name="Weisblat D.A."/>
            <person name="Putnam N.H."/>
            <person name="Rokhsar D.S."/>
        </authorList>
    </citation>
    <scope>NUCLEOTIDE SEQUENCE</scope>
    <source>
        <strain evidence="15 17">I ESC-2004</strain>
    </source>
</reference>
<dbReference type="Pfam" id="PF23022">
    <property type="entry name" value="6TM_1st_PGAP2IP"/>
    <property type="match status" value="1"/>
</dbReference>
<dbReference type="Gene3D" id="3.60.10.10">
    <property type="entry name" value="Endonuclease/exonuclease/phosphatase"/>
    <property type="match status" value="1"/>
</dbReference>
<keyword evidence="4 11" id="KW-0472">Membrane</keyword>
<dbReference type="SUPFAM" id="SSF56219">
    <property type="entry name" value="DNase I-like"/>
    <property type="match status" value="1"/>
</dbReference>
<feature type="transmembrane region" description="Helical" evidence="11">
    <location>
        <begin position="41"/>
        <end position="58"/>
    </location>
</feature>
<feature type="domain" description="PGAP2IP first transmembrane" evidence="13">
    <location>
        <begin position="41"/>
        <end position="188"/>
    </location>
</feature>
<comment type="subcellular location">
    <subcellularLocation>
        <location evidence="1">Membrane</location>
        <topology evidence="1">Multi-pass membrane protein</topology>
    </subcellularLocation>
</comment>
<proteinExistence type="inferred from homology"/>
<feature type="transmembrane region" description="Helical" evidence="11">
    <location>
        <begin position="334"/>
        <end position="350"/>
    </location>
</feature>
<dbReference type="AlphaFoldDB" id="R7TPU8"/>
<feature type="transmembrane region" description="Helical" evidence="11">
    <location>
        <begin position="371"/>
        <end position="389"/>
    </location>
</feature>
<name>R7TPU8_CAPTE</name>
<feature type="transmembrane region" description="Helical" evidence="11">
    <location>
        <begin position="118"/>
        <end position="137"/>
    </location>
</feature>
<dbReference type="GO" id="GO:0016020">
    <property type="term" value="C:membrane"/>
    <property type="evidence" value="ECO:0007669"/>
    <property type="project" value="UniProtKB-SubCell"/>
</dbReference>
<evidence type="ECO:0000256" key="3">
    <source>
        <dbReference type="ARBA" id="ARBA00022989"/>
    </source>
</evidence>
<dbReference type="PANTHER" id="PTHR14859:SF1">
    <property type="entry name" value="PGAP2-INTERACTING PROTEIN"/>
    <property type="match status" value="1"/>
</dbReference>
<dbReference type="Pfam" id="PF23021">
    <property type="entry name" value="6TM_2nd_PGAP2IP"/>
    <property type="match status" value="2"/>
</dbReference>
<feature type="domain" description="PGAP2IP second transmembrane" evidence="12">
    <location>
        <begin position="267"/>
        <end position="354"/>
    </location>
</feature>
<evidence type="ECO:0000256" key="1">
    <source>
        <dbReference type="ARBA" id="ARBA00004141"/>
    </source>
</evidence>
<reference evidence="16" key="3">
    <citation type="submission" date="2015-06" db="UniProtKB">
        <authorList>
            <consortium name="EnsemblMetazoa"/>
        </authorList>
    </citation>
    <scope>IDENTIFICATION</scope>
</reference>
<feature type="transmembrane region" description="Helical" evidence="11">
    <location>
        <begin position="212"/>
        <end position="231"/>
    </location>
</feature>
<evidence type="ECO:0000256" key="11">
    <source>
        <dbReference type="SAM" id="Phobius"/>
    </source>
</evidence>
<keyword evidence="3 11" id="KW-1133">Transmembrane helix</keyword>
<evidence type="ECO:0000256" key="8">
    <source>
        <dbReference type="ARBA" id="ARBA00063490"/>
    </source>
</evidence>
<dbReference type="OMA" id="CVWYFPL"/>
<dbReference type="GO" id="GO:0006506">
    <property type="term" value="P:GPI anchor biosynthetic process"/>
    <property type="evidence" value="ECO:0007669"/>
    <property type="project" value="TreeGrafter"/>
</dbReference>
<dbReference type="Pfam" id="PF23226">
    <property type="entry name" value="Exo_endo_phos_PGAP2IP"/>
    <property type="match status" value="1"/>
</dbReference>
<gene>
    <name evidence="15" type="ORF">CAPTEDRAFT_227654</name>
</gene>
<keyword evidence="17" id="KW-1185">Reference proteome</keyword>
<feature type="transmembrane region" description="Helical" evidence="11">
    <location>
        <begin position="64"/>
        <end position="82"/>
    </location>
</feature>